<evidence type="ECO:0000256" key="7">
    <source>
        <dbReference type="SAM" id="Phobius"/>
    </source>
</evidence>
<dbReference type="EMBL" id="JAFREP010000021">
    <property type="protein sequence ID" value="MBO1321057.1"/>
    <property type="molecule type" value="Genomic_DNA"/>
</dbReference>
<dbReference type="InterPro" id="IPR045275">
    <property type="entry name" value="MscS_archaea/bacteria_type"/>
</dbReference>
<dbReference type="InterPro" id="IPR023408">
    <property type="entry name" value="MscS_beta-dom_sf"/>
</dbReference>
<evidence type="ECO:0000313" key="11">
    <source>
        <dbReference type="EMBL" id="MBO1321057.1"/>
    </source>
</evidence>
<dbReference type="GO" id="GO:0008381">
    <property type="term" value="F:mechanosensitive monoatomic ion channel activity"/>
    <property type="evidence" value="ECO:0007669"/>
    <property type="project" value="InterPro"/>
</dbReference>
<dbReference type="InterPro" id="IPR006685">
    <property type="entry name" value="MscS_channel_2nd"/>
</dbReference>
<evidence type="ECO:0000313" key="12">
    <source>
        <dbReference type="Proteomes" id="UP000664417"/>
    </source>
</evidence>
<keyword evidence="3" id="KW-1003">Cell membrane</keyword>
<feature type="domain" description="Mechanosensitive ion channel MscS" evidence="8">
    <location>
        <begin position="102"/>
        <end position="167"/>
    </location>
</feature>
<proteinExistence type="inferred from homology"/>
<sequence>MNEQPSIVNNHYVDLLQNILIAVLILVVGWVLSKWVNRIVLMALRNRKVDEALSRFLSGLSQYATLALAIISALGTVGIETTSLVAVLASAGIAIGLALQGSLSNFASGVMILFFRPFDLKDFITAAGESGVVEDIGIFTTVLLTPQKHRIIIPNGAVLGGPITNYTAEGIRRGTIEVGVAYGVEMEAVIEVLDKAADRCDLVLEDPKPIIAFTNFGASSLDFAIHAHSKTPDYHAMLHQVRVAVYDDLNAAGIEIPFAQIVVHQAEAGEAAA</sequence>
<evidence type="ECO:0000256" key="1">
    <source>
        <dbReference type="ARBA" id="ARBA00004651"/>
    </source>
</evidence>
<feature type="transmembrane region" description="Helical" evidence="7">
    <location>
        <begin position="15"/>
        <end position="36"/>
    </location>
</feature>
<dbReference type="InterPro" id="IPR049142">
    <property type="entry name" value="MS_channel_1st"/>
</dbReference>
<dbReference type="AlphaFoldDB" id="A0A8J7QAV5"/>
<dbReference type="PANTHER" id="PTHR30221">
    <property type="entry name" value="SMALL-CONDUCTANCE MECHANOSENSITIVE CHANNEL"/>
    <property type="match status" value="1"/>
</dbReference>
<dbReference type="InterPro" id="IPR049278">
    <property type="entry name" value="MS_channel_C"/>
</dbReference>
<feature type="domain" description="Mechanosensitive ion channel transmembrane helices 2/3" evidence="10">
    <location>
        <begin position="63"/>
        <end position="100"/>
    </location>
</feature>
<keyword evidence="4 7" id="KW-0812">Transmembrane</keyword>
<dbReference type="Pfam" id="PF21082">
    <property type="entry name" value="MS_channel_3rd"/>
    <property type="match status" value="1"/>
</dbReference>
<name>A0A8J7QAV5_9BACT</name>
<evidence type="ECO:0000256" key="2">
    <source>
        <dbReference type="ARBA" id="ARBA00008017"/>
    </source>
</evidence>
<dbReference type="Pfam" id="PF05552">
    <property type="entry name" value="MS_channel_1st_1"/>
    <property type="match status" value="1"/>
</dbReference>
<dbReference type="GO" id="GO:0005886">
    <property type="term" value="C:plasma membrane"/>
    <property type="evidence" value="ECO:0007669"/>
    <property type="project" value="UniProtKB-SubCell"/>
</dbReference>
<dbReference type="Pfam" id="PF21088">
    <property type="entry name" value="MS_channel_1st"/>
    <property type="match status" value="1"/>
</dbReference>
<dbReference type="Proteomes" id="UP000664417">
    <property type="component" value="Unassembled WGS sequence"/>
</dbReference>
<dbReference type="InterPro" id="IPR010920">
    <property type="entry name" value="LSM_dom_sf"/>
</dbReference>
<dbReference type="Gene3D" id="1.10.287.1260">
    <property type="match status" value="1"/>
</dbReference>
<feature type="transmembrane region" description="Helical" evidence="7">
    <location>
        <begin position="56"/>
        <end position="79"/>
    </location>
</feature>
<gene>
    <name evidence="11" type="ORF">J3U88_21440</name>
</gene>
<dbReference type="Gene3D" id="3.30.70.100">
    <property type="match status" value="1"/>
</dbReference>
<evidence type="ECO:0000259" key="9">
    <source>
        <dbReference type="Pfam" id="PF21082"/>
    </source>
</evidence>
<dbReference type="InterPro" id="IPR011014">
    <property type="entry name" value="MscS_channel_TM-2"/>
</dbReference>
<evidence type="ECO:0000256" key="6">
    <source>
        <dbReference type="ARBA" id="ARBA00023136"/>
    </source>
</evidence>
<protein>
    <submittedName>
        <fullName evidence="11">Mechanosensitive ion channel</fullName>
    </submittedName>
</protein>
<keyword evidence="5 7" id="KW-1133">Transmembrane helix</keyword>
<dbReference type="Gene3D" id="2.30.30.60">
    <property type="match status" value="1"/>
</dbReference>
<dbReference type="SUPFAM" id="SSF82861">
    <property type="entry name" value="Mechanosensitive channel protein MscS (YggB), transmembrane region"/>
    <property type="match status" value="1"/>
</dbReference>
<evidence type="ECO:0000256" key="5">
    <source>
        <dbReference type="ARBA" id="ARBA00022989"/>
    </source>
</evidence>
<organism evidence="11 12">
    <name type="scientific">Acanthopleuribacter pedis</name>
    <dbReference type="NCBI Taxonomy" id="442870"/>
    <lineage>
        <taxon>Bacteria</taxon>
        <taxon>Pseudomonadati</taxon>
        <taxon>Acidobacteriota</taxon>
        <taxon>Holophagae</taxon>
        <taxon>Acanthopleuribacterales</taxon>
        <taxon>Acanthopleuribacteraceae</taxon>
        <taxon>Acanthopleuribacter</taxon>
    </lineage>
</organism>
<evidence type="ECO:0000259" key="10">
    <source>
        <dbReference type="Pfam" id="PF21088"/>
    </source>
</evidence>
<comment type="caution">
    <text evidence="11">The sequence shown here is derived from an EMBL/GenBank/DDBJ whole genome shotgun (WGS) entry which is preliminary data.</text>
</comment>
<keyword evidence="6 7" id="KW-0472">Membrane</keyword>
<keyword evidence="12" id="KW-1185">Reference proteome</keyword>
<dbReference type="RefSeq" id="WP_207861031.1">
    <property type="nucleotide sequence ID" value="NZ_JAFREP010000021.1"/>
</dbReference>
<evidence type="ECO:0000259" key="8">
    <source>
        <dbReference type="Pfam" id="PF00924"/>
    </source>
</evidence>
<feature type="transmembrane region" description="Helical" evidence="7">
    <location>
        <begin position="85"/>
        <end position="115"/>
    </location>
</feature>
<evidence type="ECO:0000256" key="4">
    <source>
        <dbReference type="ARBA" id="ARBA00022692"/>
    </source>
</evidence>
<dbReference type="Pfam" id="PF00924">
    <property type="entry name" value="MS_channel_2nd"/>
    <property type="match status" value="1"/>
</dbReference>
<dbReference type="PANTHER" id="PTHR30221:SF8">
    <property type="entry name" value="SMALL-CONDUCTANCE MECHANOSENSITIVE CHANNEL"/>
    <property type="match status" value="1"/>
</dbReference>
<feature type="domain" description="Mechanosensitive ion channel MscS C-terminal" evidence="9">
    <location>
        <begin position="176"/>
        <end position="256"/>
    </location>
</feature>
<dbReference type="InterPro" id="IPR011066">
    <property type="entry name" value="MscS_channel_C_sf"/>
</dbReference>
<dbReference type="InterPro" id="IPR008910">
    <property type="entry name" value="MSC_TM_helix"/>
</dbReference>
<dbReference type="SUPFAM" id="SSF82689">
    <property type="entry name" value="Mechanosensitive channel protein MscS (YggB), C-terminal domain"/>
    <property type="match status" value="1"/>
</dbReference>
<comment type="similarity">
    <text evidence="2">Belongs to the MscS (TC 1.A.23) family.</text>
</comment>
<accession>A0A8J7QAV5</accession>
<evidence type="ECO:0000256" key="3">
    <source>
        <dbReference type="ARBA" id="ARBA00022475"/>
    </source>
</evidence>
<comment type="subcellular location">
    <subcellularLocation>
        <location evidence="1">Cell membrane</location>
        <topology evidence="1">Multi-pass membrane protein</topology>
    </subcellularLocation>
</comment>
<dbReference type="SUPFAM" id="SSF50182">
    <property type="entry name" value="Sm-like ribonucleoproteins"/>
    <property type="match status" value="1"/>
</dbReference>
<reference evidence="11" key="1">
    <citation type="submission" date="2021-03" db="EMBL/GenBank/DDBJ databases">
        <authorList>
            <person name="Wang G."/>
        </authorList>
    </citation>
    <scope>NUCLEOTIDE SEQUENCE</scope>
    <source>
        <strain evidence="11">KCTC 12899</strain>
    </source>
</reference>